<evidence type="ECO:0000256" key="7">
    <source>
        <dbReference type="ARBA" id="ARBA00023295"/>
    </source>
</evidence>
<dbReference type="SUPFAM" id="SSF48208">
    <property type="entry name" value="Six-hairpin glycosidases"/>
    <property type="match status" value="1"/>
</dbReference>
<dbReference type="GO" id="GO:0030245">
    <property type="term" value="P:cellulose catabolic process"/>
    <property type="evidence" value="ECO:0007669"/>
    <property type="project" value="UniProtKB-KW"/>
</dbReference>
<dbReference type="EMBL" id="JAGFBR010000017">
    <property type="protein sequence ID" value="KAH0451171.1"/>
    <property type="molecule type" value="Genomic_DNA"/>
</dbReference>
<organism evidence="11 12">
    <name type="scientific">Dendrobium chrysotoxum</name>
    <name type="common">Orchid</name>
    <dbReference type="NCBI Taxonomy" id="161865"/>
    <lineage>
        <taxon>Eukaryota</taxon>
        <taxon>Viridiplantae</taxon>
        <taxon>Streptophyta</taxon>
        <taxon>Embryophyta</taxon>
        <taxon>Tracheophyta</taxon>
        <taxon>Spermatophyta</taxon>
        <taxon>Magnoliopsida</taxon>
        <taxon>Liliopsida</taxon>
        <taxon>Asparagales</taxon>
        <taxon>Orchidaceae</taxon>
        <taxon>Epidendroideae</taxon>
        <taxon>Malaxideae</taxon>
        <taxon>Dendrobiinae</taxon>
        <taxon>Dendrobium</taxon>
    </lineage>
</organism>
<dbReference type="GO" id="GO:0008810">
    <property type="term" value="F:cellulase activity"/>
    <property type="evidence" value="ECO:0007669"/>
    <property type="project" value="UniProtKB-EC"/>
</dbReference>
<accession>A0AAV7G457</accession>
<evidence type="ECO:0000313" key="12">
    <source>
        <dbReference type="Proteomes" id="UP000775213"/>
    </source>
</evidence>
<dbReference type="Pfam" id="PF00759">
    <property type="entry name" value="Glyco_hydro_9"/>
    <property type="match status" value="1"/>
</dbReference>
<sequence length="83" mass="9094">MGGNSNSSFDDINLQLDLTGGYYDAGDNAKFVLPMAFTVTSLAWAALAYHKKLQATGELVNFQADVRWGTDYFLNTAACKKYS</sequence>
<evidence type="ECO:0000256" key="1">
    <source>
        <dbReference type="ARBA" id="ARBA00000966"/>
    </source>
</evidence>
<dbReference type="InterPro" id="IPR008928">
    <property type="entry name" value="6-hairpin_glycosidase_sf"/>
</dbReference>
<dbReference type="InterPro" id="IPR001701">
    <property type="entry name" value="Glyco_hydro_9"/>
</dbReference>
<feature type="domain" description="Glycoside hydrolase family 9" evidence="10">
    <location>
        <begin position="13"/>
        <end position="77"/>
    </location>
</feature>
<evidence type="ECO:0000313" key="11">
    <source>
        <dbReference type="EMBL" id="KAH0451171.1"/>
    </source>
</evidence>
<evidence type="ECO:0000256" key="4">
    <source>
        <dbReference type="ARBA" id="ARBA00022801"/>
    </source>
</evidence>
<protein>
    <recommendedName>
        <fullName evidence="3">cellulase</fullName>
        <ecNumber evidence="3">3.2.1.4</ecNumber>
    </recommendedName>
</protein>
<keyword evidence="8" id="KW-0624">Polysaccharide degradation</keyword>
<evidence type="ECO:0000256" key="8">
    <source>
        <dbReference type="ARBA" id="ARBA00023326"/>
    </source>
</evidence>
<dbReference type="EC" id="3.2.1.4" evidence="3"/>
<keyword evidence="5" id="KW-0136">Cellulose degradation</keyword>
<gene>
    <name evidence="11" type="ORF">IEQ34_018470</name>
</gene>
<evidence type="ECO:0000259" key="10">
    <source>
        <dbReference type="Pfam" id="PF00759"/>
    </source>
</evidence>
<keyword evidence="9" id="KW-0812">Transmembrane</keyword>
<keyword evidence="9" id="KW-0472">Membrane</keyword>
<dbReference type="InterPro" id="IPR012341">
    <property type="entry name" value="6hp_glycosidase-like_sf"/>
</dbReference>
<dbReference type="AlphaFoldDB" id="A0AAV7G457"/>
<dbReference type="Proteomes" id="UP000775213">
    <property type="component" value="Unassembled WGS sequence"/>
</dbReference>
<keyword evidence="12" id="KW-1185">Reference proteome</keyword>
<comment type="similarity">
    <text evidence="2">Belongs to the glycosyl hydrolase 9 (cellulase E) family.</text>
</comment>
<proteinExistence type="inferred from homology"/>
<keyword evidence="6" id="KW-0119">Carbohydrate metabolism</keyword>
<comment type="catalytic activity">
    <reaction evidence="1">
        <text>Endohydrolysis of (1-&gt;4)-beta-D-glucosidic linkages in cellulose, lichenin and cereal beta-D-glucans.</text>
        <dbReference type="EC" id="3.2.1.4"/>
    </reaction>
</comment>
<evidence type="ECO:0000256" key="3">
    <source>
        <dbReference type="ARBA" id="ARBA00012601"/>
    </source>
</evidence>
<evidence type="ECO:0000256" key="2">
    <source>
        <dbReference type="ARBA" id="ARBA00007072"/>
    </source>
</evidence>
<evidence type="ECO:0000256" key="6">
    <source>
        <dbReference type="ARBA" id="ARBA00023277"/>
    </source>
</evidence>
<evidence type="ECO:0000256" key="5">
    <source>
        <dbReference type="ARBA" id="ARBA00023001"/>
    </source>
</evidence>
<evidence type="ECO:0000256" key="9">
    <source>
        <dbReference type="SAM" id="Phobius"/>
    </source>
</evidence>
<feature type="transmembrane region" description="Helical" evidence="9">
    <location>
        <begin position="31"/>
        <end position="49"/>
    </location>
</feature>
<keyword evidence="4" id="KW-0378">Hydrolase</keyword>
<dbReference type="Gene3D" id="1.50.10.10">
    <property type="match status" value="1"/>
</dbReference>
<keyword evidence="7" id="KW-0326">Glycosidase</keyword>
<reference evidence="11 12" key="1">
    <citation type="journal article" date="2021" name="Hortic Res">
        <title>Chromosome-scale assembly of the Dendrobium chrysotoxum genome enhances the understanding of orchid evolution.</title>
        <authorList>
            <person name="Zhang Y."/>
            <person name="Zhang G.Q."/>
            <person name="Zhang D."/>
            <person name="Liu X.D."/>
            <person name="Xu X.Y."/>
            <person name="Sun W.H."/>
            <person name="Yu X."/>
            <person name="Zhu X."/>
            <person name="Wang Z.W."/>
            <person name="Zhao X."/>
            <person name="Zhong W.Y."/>
            <person name="Chen H."/>
            <person name="Yin W.L."/>
            <person name="Huang T."/>
            <person name="Niu S.C."/>
            <person name="Liu Z.J."/>
        </authorList>
    </citation>
    <scope>NUCLEOTIDE SEQUENCE [LARGE SCALE GENOMIC DNA]</scope>
    <source>
        <strain evidence="11">Lindl</strain>
    </source>
</reference>
<comment type="caution">
    <text evidence="11">The sequence shown here is derived from an EMBL/GenBank/DDBJ whole genome shotgun (WGS) entry which is preliminary data.</text>
</comment>
<dbReference type="PANTHER" id="PTHR22298">
    <property type="entry name" value="ENDO-1,4-BETA-GLUCANASE"/>
    <property type="match status" value="1"/>
</dbReference>
<keyword evidence="9" id="KW-1133">Transmembrane helix</keyword>
<name>A0AAV7G457_DENCH</name>